<gene>
    <name evidence="1" type="ORF">BYL167_LOCUS9045</name>
    <name evidence="2" type="ORF">SMN809_LOCUS17370</name>
</gene>
<feature type="non-terminal residue" evidence="1">
    <location>
        <position position="1"/>
    </location>
</feature>
<reference evidence="1" key="1">
    <citation type="submission" date="2021-02" db="EMBL/GenBank/DDBJ databases">
        <authorList>
            <person name="Nowell W R."/>
        </authorList>
    </citation>
    <scope>NUCLEOTIDE SEQUENCE</scope>
</reference>
<name>A0A8S2LLZ5_9BILA</name>
<comment type="caution">
    <text evidence="1">The sequence shown here is derived from an EMBL/GenBank/DDBJ whole genome shotgun (WGS) entry which is preliminary data.</text>
</comment>
<accession>A0A8S2LLZ5</accession>
<dbReference type="Proteomes" id="UP000681967">
    <property type="component" value="Unassembled WGS sequence"/>
</dbReference>
<feature type="non-terminal residue" evidence="1">
    <location>
        <position position="47"/>
    </location>
</feature>
<evidence type="ECO:0000313" key="3">
    <source>
        <dbReference type="Proteomes" id="UP000681967"/>
    </source>
</evidence>
<dbReference type="AlphaFoldDB" id="A0A8S2LLZ5"/>
<sequence>MAKATASTTDVNQAKSLAISFINSNKGKPLLLADEYVFKLNKNTTTT</sequence>
<evidence type="ECO:0000313" key="2">
    <source>
        <dbReference type="EMBL" id="CAF4101666.1"/>
    </source>
</evidence>
<dbReference type="EMBL" id="CAJOBH010002555">
    <property type="protein sequence ID" value="CAF3912277.1"/>
    <property type="molecule type" value="Genomic_DNA"/>
</dbReference>
<dbReference type="EMBL" id="CAJOBI010008016">
    <property type="protein sequence ID" value="CAF4101666.1"/>
    <property type="molecule type" value="Genomic_DNA"/>
</dbReference>
<evidence type="ECO:0000313" key="1">
    <source>
        <dbReference type="EMBL" id="CAF3912277.1"/>
    </source>
</evidence>
<protein>
    <submittedName>
        <fullName evidence="1">Uncharacterized protein</fullName>
    </submittedName>
</protein>
<organism evidence="1 3">
    <name type="scientific">Rotaria magnacalcarata</name>
    <dbReference type="NCBI Taxonomy" id="392030"/>
    <lineage>
        <taxon>Eukaryota</taxon>
        <taxon>Metazoa</taxon>
        <taxon>Spiralia</taxon>
        <taxon>Gnathifera</taxon>
        <taxon>Rotifera</taxon>
        <taxon>Eurotatoria</taxon>
        <taxon>Bdelloidea</taxon>
        <taxon>Philodinida</taxon>
        <taxon>Philodinidae</taxon>
        <taxon>Rotaria</taxon>
    </lineage>
</organism>
<proteinExistence type="predicted"/>
<dbReference type="Proteomes" id="UP000676336">
    <property type="component" value="Unassembled WGS sequence"/>
</dbReference>